<proteinExistence type="predicted"/>
<keyword evidence="1" id="KW-0285">Flavoprotein</keyword>
<evidence type="ECO:0000256" key="3">
    <source>
        <dbReference type="ARBA" id="ARBA00023002"/>
    </source>
</evidence>
<dbReference type="Proteomes" id="UP001501612">
    <property type="component" value="Unassembled WGS sequence"/>
</dbReference>
<feature type="domain" description="FAD-binding" evidence="5">
    <location>
        <begin position="305"/>
        <end position="386"/>
    </location>
</feature>
<evidence type="ECO:0000256" key="2">
    <source>
        <dbReference type="ARBA" id="ARBA00022827"/>
    </source>
</evidence>
<dbReference type="PRINTS" id="PR00420">
    <property type="entry name" value="RNGMNOXGNASE"/>
</dbReference>
<keyword evidence="7" id="KW-1185">Reference proteome</keyword>
<dbReference type="Pfam" id="PF01494">
    <property type="entry name" value="FAD_binding_3"/>
    <property type="match status" value="2"/>
</dbReference>
<dbReference type="EMBL" id="BAAAMY010000011">
    <property type="protein sequence ID" value="GAA1929168.1"/>
    <property type="molecule type" value="Genomic_DNA"/>
</dbReference>
<evidence type="ECO:0000313" key="6">
    <source>
        <dbReference type="EMBL" id="GAA1929168.1"/>
    </source>
</evidence>
<dbReference type="RefSeq" id="WP_344008828.1">
    <property type="nucleotide sequence ID" value="NZ_BAAAMY010000011.1"/>
</dbReference>
<dbReference type="SUPFAM" id="SSF51905">
    <property type="entry name" value="FAD/NAD(P)-binding domain"/>
    <property type="match status" value="1"/>
</dbReference>
<keyword evidence="2" id="KW-0274">FAD</keyword>
<dbReference type="PANTHER" id="PTHR47178:SF6">
    <property type="entry name" value="FAD-BINDING DOMAIN-CONTAINING PROTEIN"/>
    <property type="match status" value="1"/>
</dbReference>
<keyword evidence="4" id="KW-0503">Monooxygenase</keyword>
<accession>A0ABP5B5T6</accession>
<dbReference type="InterPro" id="IPR036188">
    <property type="entry name" value="FAD/NAD-bd_sf"/>
</dbReference>
<dbReference type="PANTHER" id="PTHR47178">
    <property type="entry name" value="MONOOXYGENASE, FAD-BINDING"/>
    <property type="match status" value="1"/>
</dbReference>
<sequence>MHVIIAGGGIGGLALARGLRRADVEVTVLERDTDLRRTGGYSLHLQAEALDGLRELLAPEAVEQLYAVSQGAWNQRGFAIRDHRGRLIAVDRSVSAEDSLDVDRVTLRLLLADTLDDALRRGARVTGYEREDGGDTGTGRGGGRVAALLDDGSRVVGDVLVAADGVGSAIATRLAGGPTSAPIGLVGLAGRTPEGAVAPAGRAMLGNRSTLAVGPGGSGLYVGHHAPLDQAAVRSFTGPPPLGVEPSYVWGVILLDWAGTAALRSVRGADLVAAAEDELARRHWGGELLDVVRRADPGTTSSFRFHAAPRYAAGLAVWPAGEVTALGDAVHAMPPTGGRGASTAIQDAHVLHRELLAARDGHKTVPMAVHDYQRAMRPYAAAAVAESLQPVGWIRASAKPLGAAVARAGLPAAAAVAWAVRSARHRQGG</sequence>
<name>A0ABP5B5T6_9ACTN</name>
<dbReference type="Gene3D" id="3.50.50.60">
    <property type="entry name" value="FAD/NAD(P)-binding domain"/>
    <property type="match status" value="1"/>
</dbReference>
<organism evidence="6 7">
    <name type="scientific">Nocardioides lentus</name>
    <dbReference type="NCBI Taxonomy" id="338077"/>
    <lineage>
        <taxon>Bacteria</taxon>
        <taxon>Bacillati</taxon>
        <taxon>Actinomycetota</taxon>
        <taxon>Actinomycetes</taxon>
        <taxon>Propionibacteriales</taxon>
        <taxon>Nocardioidaceae</taxon>
        <taxon>Nocardioides</taxon>
    </lineage>
</organism>
<protein>
    <submittedName>
        <fullName evidence="6">NAD(P)/FAD-dependent oxidoreductase</fullName>
    </submittedName>
</protein>
<evidence type="ECO:0000313" key="7">
    <source>
        <dbReference type="Proteomes" id="UP001501612"/>
    </source>
</evidence>
<keyword evidence="3" id="KW-0560">Oxidoreductase</keyword>
<feature type="domain" description="FAD-binding" evidence="5">
    <location>
        <begin position="2"/>
        <end position="174"/>
    </location>
</feature>
<reference evidence="7" key="1">
    <citation type="journal article" date="2019" name="Int. J. Syst. Evol. Microbiol.">
        <title>The Global Catalogue of Microorganisms (GCM) 10K type strain sequencing project: providing services to taxonomists for standard genome sequencing and annotation.</title>
        <authorList>
            <consortium name="The Broad Institute Genomics Platform"/>
            <consortium name="The Broad Institute Genome Sequencing Center for Infectious Disease"/>
            <person name="Wu L."/>
            <person name="Ma J."/>
        </authorList>
    </citation>
    <scope>NUCLEOTIDE SEQUENCE [LARGE SCALE GENOMIC DNA]</scope>
    <source>
        <strain evidence="7">JCM 14046</strain>
    </source>
</reference>
<evidence type="ECO:0000256" key="1">
    <source>
        <dbReference type="ARBA" id="ARBA00022630"/>
    </source>
</evidence>
<dbReference type="InterPro" id="IPR002938">
    <property type="entry name" value="FAD-bd"/>
</dbReference>
<comment type="caution">
    <text evidence="6">The sequence shown here is derived from an EMBL/GenBank/DDBJ whole genome shotgun (WGS) entry which is preliminary data.</text>
</comment>
<gene>
    <name evidence="6" type="ORF">GCM10009737_33860</name>
</gene>
<evidence type="ECO:0000256" key="4">
    <source>
        <dbReference type="ARBA" id="ARBA00023033"/>
    </source>
</evidence>
<evidence type="ECO:0000259" key="5">
    <source>
        <dbReference type="Pfam" id="PF01494"/>
    </source>
</evidence>